<evidence type="ECO:0000313" key="8">
    <source>
        <dbReference type="Proteomes" id="UP000596092"/>
    </source>
</evidence>
<dbReference type="GO" id="GO:0030313">
    <property type="term" value="C:cell envelope"/>
    <property type="evidence" value="ECO:0007669"/>
    <property type="project" value="UniProtKB-SubCell"/>
</dbReference>
<evidence type="ECO:0000256" key="3">
    <source>
        <dbReference type="ARBA" id="ARBA00022729"/>
    </source>
</evidence>
<dbReference type="KEGG" id="dog:HP555_10195"/>
<dbReference type="SUPFAM" id="SSF53850">
    <property type="entry name" value="Periplasmic binding protein-like II"/>
    <property type="match status" value="1"/>
</dbReference>
<feature type="signal peptide" evidence="5">
    <location>
        <begin position="1"/>
        <end position="17"/>
    </location>
</feature>
<evidence type="ECO:0000256" key="5">
    <source>
        <dbReference type="SAM" id="SignalP"/>
    </source>
</evidence>
<dbReference type="InterPro" id="IPR001638">
    <property type="entry name" value="Solute-binding_3/MltF_N"/>
</dbReference>
<organism evidence="7 8">
    <name type="scientific">Desulfobulbus oligotrophicus</name>
    <dbReference type="NCBI Taxonomy" id="1909699"/>
    <lineage>
        <taxon>Bacteria</taxon>
        <taxon>Pseudomonadati</taxon>
        <taxon>Thermodesulfobacteriota</taxon>
        <taxon>Desulfobulbia</taxon>
        <taxon>Desulfobulbales</taxon>
        <taxon>Desulfobulbaceae</taxon>
        <taxon>Desulfobulbus</taxon>
    </lineage>
</organism>
<dbReference type="Gene3D" id="3.40.190.10">
    <property type="entry name" value="Periplasmic binding protein-like II"/>
    <property type="match status" value="2"/>
</dbReference>
<dbReference type="InterPro" id="IPR018313">
    <property type="entry name" value="SBP_3_CS"/>
</dbReference>
<dbReference type="PANTHER" id="PTHR35936:SF38">
    <property type="entry name" value="GLUTAMINE-BINDING PERIPLASMIC PROTEIN"/>
    <property type="match status" value="1"/>
</dbReference>
<keyword evidence="8" id="KW-1185">Reference proteome</keyword>
<evidence type="ECO:0000259" key="6">
    <source>
        <dbReference type="SMART" id="SM00062"/>
    </source>
</evidence>
<evidence type="ECO:0000256" key="4">
    <source>
        <dbReference type="RuleBase" id="RU003744"/>
    </source>
</evidence>
<comment type="subcellular location">
    <subcellularLocation>
        <location evidence="1">Cell envelope</location>
    </subcellularLocation>
</comment>
<dbReference type="AlphaFoldDB" id="A0A7T5VFM5"/>
<comment type="similarity">
    <text evidence="2 4">Belongs to the bacterial solute-binding protein 3 family.</text>
</comment>
<accession>A0A7T5VFM5</accession>
<evidence type="ECO:0000313" key="7">
    <source>
        <dbReference type="EMBL" id="QQG67017.1"/>
    </source>
</evidence>
<dbReference type="Pfam" id="PF00497">
    <property type="entry name" value="SBP_bac_3"/>
    <property type="match status" value="1"/>
</dbReference>
<protein>
    <submittedName>
        <fullName evidence="7">Transporter substrate-binding domain-containing protein</fullName>
    </submittedName>
</protein>
<evidence type="ECO:0000256" key="2">
    <source>
        <dbReference type="ARBA" id="ARBA00010333"/>
    </source>
</evidence>
<evidence type="ECO:0000256" key="1">
    <source>
        <dbReference type="ARBA" id="ARBA00004196"/>
    </source>
</evidence>
<feature type="chain" id="PRO_5032338987" evidence="5">
    <location>
        <begin position="18"/>
        <end position="271"/>
    </location>
</feature>
<gene>
    <name evidence="7" type="ORF">HP555_10195</name>
</gene>
<name>A0A7T5VFM5_9BACT</name>
<dbReference type="EMBL" id="CP054140">
    <property type="protein sequence ID" value="QQG67017.1"/>
    <property type="molecule type" value="Genomic_DNA"/>
</dbReference>
<keyword evidence="3 5" id="KW-0732">Signal</keyword>
<dbReference type="PROSITE" id="PS01039">
    <property type="entry name" value="SBP_BACTERIAL_3"/>
    <property type="match status" value="1"/>
</dbReference>
<reference evidence="7 8" key="1">
    <citation type="submission" date="2020-05" db="EMBL/GenBank/DDBJ databases">
        <title>Complete genome of Desulfobulbus oligotrophicus.</title>
        <authorList>
            <person name="Podar M."/>
        </authorList>
    </citation>
    <scope>NUCLEOTIDE SEQUENCE [LARGE SCALE GENOMIC DNA]</scope>
    <source>
        <strain evidence="7 8">Prop6</strain>
    </source>
</reference>
<dbReference type="Proteomes" id="UP000596092">
    <property type="component" value="Chromosome"/>
</dbReference>
<proteinExistence type="inferred from homology"/>
<dbReference type="PANTHER" id="PTHR35936">
    <property type="entry name" value="MEMBRANE-BOUND LYTIC MUREIN TRANSGLYCOSYLASE F"/>
    <property type="match status" value="1"/>
</dbReference>
<sequence length="271" mass="30250">MLRCVAVLMVTAVVFWAADVRAGELQQKLAAESAIEQVMQRGVLRVGLDVFVPWAMKDKKGELIGFEIDIARQLAKDMGVKIEFVPTKWSGIIPSLIAGKFDLIIGGMTITAERNLKINFTDPYYFTGQGVLAHKKMTSGWQLDDFNKPEVTIAARLGATAALAAKERFPKATLRLFDDEPAAVQEVKNGRAHAMVAGQPLPVHSAAANPEILAAYPDQLLEEPICMGVRKGDIDTLNFLNNWIAAERNKSWIDKRRHYWFETTEWQQLVQ</sequence>
<dbReference type="SMART" id="SM00062">
    <property type="entry name" value="PBPb"/>
    <property type="match status" value="1"/>
</dbReference>
<feature type="domain" description="Solute-binding protein family 3/N-terminal" evidence="6">
    <location>
        <begin position="43"/>
        <end position="256"/>
    </location>
</feature>
<dbReference type="CDD" id="cd13629">
    <property type="entry name" value="PBP2_Dsm1740"/>
    <property type="match status" value="1"/>
</dbReference>